<evidence type="ECO:0000256" key="2">
    <source>
        <dbReference type="ARBA" id="ARBA00006679"/>
    </source>
</evidence>
<sequence>MMDTIEFKAPKVNITLLVLRVGIGLLMLGHGIPKIHMLISGDIQFPSVMGMSPTISLALAVFSEVVCSILLLIGLLTRYAAIPLILTMLTAVLVIHGDDPFAKQELGILYLIVYSALFMLGSGKFSFDAILKSYRTSN</sequence>
<dbReference type="GO" id="GO:0005886">
    <property type="term" value="C:plasma membrane"/>
    <property type="evidence" value="ECO:0007669"/>
    <property type="project" value="UniProtKB-SubCell"/>
</dbReference>
<dbReference type="Proteomes" id="UP000204551">
    <property type="component" value="Chromosome"/>
</dbReference>
<gene>
    <name evidence="8" type="ORF">AREALGSMS7_01751</name>
</gene>
<evidence type="ECO:0000256" key="3">
    <source>
        <dbReference type="ARBA" id="ARBA00022475"/>
    </source>
</evidence>
<evidence type="ECO:0000256" key="5">
    <source>
        <dbReference type="ARBA" id="ARBA00022989"/>
    </source>
</evidence>
<feature type="transmembrane region" description="Helical" evidence="7">
    <location>
        <begin position="108"/>
        <end position="127"/>
    </location>
</feature>
<dbReference type="RefSeq" id="WP_093978026.1">
    <property type="nucleotide sequence ID" value="NZ_CP022515.1"/>
</dbReference>
<keyword evidence="3" id="KW-1003">Cell membrane</keyword>
<dbReference type="KEGG" id="aalg:AREALGSMS7_01751"/>
<evidence type="ECO:0000256" key="7">
    <source>
        <dbReference type="SAM" id="Phobius"/>
    </source>
</evidence>
<dbReference type="PANTHER" id="PTHR33452:SF1">
    <property type="entry name" value="INNER MEMBRANE PROTEIN YPHA-RELATED"/>
    <property type="match status" value="1"/>
</dbReference>
<dbReference type="InterPro" id="IPR032808">
    <property type="entry name" value="DoxX"/>
</dbReference>
<protein>
    <submittedName>
        <fullName evidence="8">DoxX</fullName>
    </submittedName>
</protein>
<accession>A0A221UV53</accession>
<proteinExistence type="inferred from homology"/>
<evidence type="ECO:0000256" key="6">
    <source>
        <dbReference type="ARBA" id="ARBA00023136"/>
    </source>
</evidence>
<dbReference type="EMBL" id="CP022515">
    <property type="protein sequence ID" value="ASO05217.1"/>
    <property type="molecule type" value="Genomic_DNA"/>
</dbReference>
<feature type="transmembrane region" description="Helical" evidence="7">
    <location>
        <begin position="12"/>
        <end position="32"/>
    </location>
</feature>
<evidence type="ECO:0000313" key="9">
    <source>
        <dbReference type="Proteomes" id="UP000204551"/>
    </source>
</evidence>
<keyword evidence="6 7" id="KW-0472">Membrane</keyword>
<organism evidence="8 9">
    <name type="scientific">Arenibacter algicola</name>
    <dbReference type="NCBI Taxonomy" id="616991"/>
    <lineage>
        <taxon>Bacteria</taxon>
        <taxon>Pseudomonadati</taxon>
        <taxon>Bacteroidota</taxon>
        <taxon>Flavobacteriia</taxon>
        <taxon>Flavobacteriales</taxon>
        <taxon>Flavobacteriaceae</taxon>
        <taxon>Arenibacter</taxon>
    </lineage>
</organism>
<reference evidence="8 9" key="1">
    <citation type="submission" date="2017-07" db="EMBL/GenBank/DDBJ databases">
        <title>Genome Sequence of Arenibacter algicola Strain SMS7 Isolated from a culture of the Diatom Skeletonema marinoi.</title>
        <authorList>
            <person name="Topel M."/>
            <person name="Pinder M.I.M."/>
            <person name="Johansson O.N."/>
            <person name="Kourtchenko O."/>
            <person name="Godhe A."/>
            <person name="Clarke A.K."/>
        </authorList>
    </citation>
    <scope>NUCLEOTIDE SEQUENCE [LARGE SCALE GENOMIC DNA]</scope>
    <source>
        <strain evidence="8 9">SMS7</strain>
    </source>
</reference>
<keyword evidence="4 7" id="KW-0812">Transmembrane</keyword>
<evidence type="ECO:0000313" key="8">
    <source>
        <dbReference type="EMBL" id="ASO05217.1"/>
    </source>
</evidence>
<dbReference type="AlphaFoldDB" id="A0A221UV53"/>
<dbReference type="Pfam" id="PF07681">
    <property type="entry name" value="DoxX"/>
    <property type="match status" value="1"/>
</dbReference>
<feature type="transmembrane region" description="Helical" evidence="7">
    <location>
        <begin position="79"/>
        <end position="96"/>
    </location>
</feature>
<feature type="transmembrane region" description="Helical" evidence="7">
    <location>
        <begin position="52"/>
        <end position="72"/>
    </location>
</feature>
<evidence type="ECO:0000256" key="1">
    <source>
        <dbReference type="ARBA" id="ARBA00004651"/>
    </source>
</evidence>
<dbReference type="InterPro" id="IPR051907">
    <property type="entry name" value="DoxX-like_oxidoreductase"/>
</dbReference>
<keyword evidence="5 7" id="KW-1133">Transmembrane helix</keyword>
<name>A0A221UV53_9FLAO</name>
<evidence type="ECO:0000256" key="4">
    <source>
        <dbReference type="ARBA" id="ARBA00022692"/>
    </source>
</evidence>
<comment type="similarity">
    <text evidence="2">Belongs to the DoxX family.</text>
</comment>
<comment type="subcellular location">
    <subcellularLocation>
        <location evidence="1">Cell membrane</location>
        <topology evidence="1">Multi-pass membrane protein</topology>
    </subcellularLocation>
</comment>
<dbReference type="PANTHER" id="PTHR33452">
    <property type="entry name" value="OXIDOREDUCTASE CATD-RELATED"/>
    <property type="match status" value="1"/>
</dbReference>